<evidence type="ECO:0000313" key="3">
    <source>
        <dbReference type="Proteomes" id="UP001157911"/>
    </source>
</evidence>
<sequence>MALVVGLKEDFLKGRSQVLRKAREIYLKSRSWKEVESYIRKLYKEDLSFRKLNLFSYFFLIGGSLLLPALILWKVVFPPGSVAHFLSKLLFILSAMFTLKGIVGHYVVIFINRDRFEAELRALKATLEGGKDGEQPN</sequence>
<feature type="transmembrane region" description="Helical" evidence="1">
    <location>
        <begin position="54"/>
        <end position="77"/>
    </location>
</feature>
<dbReference type="EMBL" id="FXUB01000001">
    <property type="protein sequence ID" value="SMP08786.1"/>
    <property type="molecule type" value="Genomic_DNA"/>
</dbReference>
<gene>
    <name evidence="2" type="ORF">SAMN06265339_0648</name>
</gene>
<dbReference type="Proteomes" id="UP001157911">
    <property type="component" value="Unassembled WGS sequence"/>
</dbReference>
<keyword evidence="1" id="KW-0812">Transmembrane</keyword>
<name>A0ABY1NGW9_9BACT</name>
<evidence type="ECO:0000256" key="1">
    <source>
        <dbReference type="SAM" id="Phobius"/>
    </source>
</evidence>
<feature type="transmembrane region" description="Helical" evidence="1">
    <location>
        <begin position="89"/>
        <end position="111"/>
    </location>
</feature>
<protein>
    <submittedName>
        <fullName evidence="2">Uncharacterized protein</fullName>
    </submittedName>
</protein>
<keyword evidence="3" id="KW-1185">Reference proteome</keyword>
<evidence type="ECO:0000313" key="2">
    <source>
        <dbReference type="EMBL" id="SMP08786.1"/>
    </source>
</evidence>
<keyword evidence="1" id="KW-1133">Transmembrane helix</keyword>
<keyword evidence="1" id="KW-0472">Membrane</keyword>
<accession>A0ABY1NGW9</accession>
<dbReference type="RefSeq" id="WP_283400142.1">
    <property type="nucleotide sequence ID" value="NZ_FXUB01000001.1"/>
</dbReference>
<organism evidence="2 3">
    <name type="scientific">Desulfurobacterium pacificum</name>
    <dbReference type="NCBI Taxonomy" id="240166"/>
    <lineage>
        <taxon>Bacteria</taxon>
        <taxon>Pseudomonadati</taxon>
        <taxon>Aquificota</taxon>
        <taxon>Aquificia</taxon>
        <taxon>Desulfurobacteriales</taxon>
        <taxon>Desulfurobacteriaceae</taxon>
        <taxon>Desulfurobacterium</taxon>
    </lineage>
</organism>
<proteinExistence type="predicted"/>
<reference evidence="2 3" key="1">
    <citation type="submission" date="2017-05" db="EMBL/GenBank/DDBJ databases">
        <authorList>
            <person name="Varghese N."/>
            <person name="Submissions S."/>
        </authorList>
    </citation>
    <scope>NUCLEOTIDE SEQUENCE [LARGE SCALE GENOMIC DNA]</scope>
    <source>
        <strain evidence="2 3">DSM 15522</strain>
    </source>
</reference>
<comment type="caution">
    <text evidence="2">The sequence shown here is derived from an EMBL/GenBank/DDBJ whole genome shotgun (WGS) entry which is preliminary data.</text>
</comment>